<name>B8HX90_CYAP4</name>
<feature type="binding site" description="axial binding residue" evidence="7">
    <location>
        <position position="420"/>
    </location>
    <ligand>
        <name>heme</name>
        <dbReference type="ChEBI" id="CHEBI:30413"/>
    </ligand>
    <ligandPart>
        <name>Fe</name>
        <dbReference type="ChEBI" id="CHEBI:18248"/>
    </ligandPart>
</feature>
<dbReference type="SMR" id="B8HX90"/>
<dbReference type="GO" id="GO:0004497">
    <property type="term" value="F:monooxygenase activity"/>
    <property type="evidence" value="ECO:0007669"/>
    <property type="project" value="UniProtKB-KW"/>
</dbReference>
<dbReference type="InterPro" id="IPR001128">
    <property type="entry name" value="Cyt_P450"/>
</dbReference>
<evidence type="ECO:0000256" key="1">
    <source>
        <dbReference type="ARBA" id="ARBA00010617"/>
    </source>
</evidence>
<evidence type="ECO:0000256" key="5">
    <source>
        <dbReference type="ARBA" id="ARBA00023004"/>
    </source>
</evidence>
<evidence type="ECO:0000313" key="9">
    <source>
        <dbReference type="EMBL" id="ACL44781.1"/>
    </source>
</evidence>
<dbReference type="KEGG" id="cyn:Cyan7425_2423"/>
<dbReference type="InterPro" id="IPR002401">
    <property type="entry name" value="Cyt_P450_E_grp-I"/>
</dbReference>
<comment type="cofactor">
    <cofactor evidence="7">
        <name>heme</name>
        <dbReference type="ChEBI" id="CHEBI:30413"/>
    </cofactor>
</comment>
<protein>
    <submittedName>
        <fullName evidence="9">Cytochrome P450</fullName>
    </submittedName>
</protein>
<dbReference type="PANTHER" id="PTHR24286">
    <property type="entry name" value="CYTOCHROME P450 26"/>
    <property type="match status" value="1"/>
</dbReference>
<evidence type="ECO:0000256" key="2">
    <source>
        <dbReference type="ARBA" id="ARBA00022617"/>
    </source>
</evidence>
<reference evidence="9" key="1">
    <citation type="submission" date="2009-01" db="EMBL/GenBank/DDBJ databases">
        <title>Complete sequence of chromosome Cyanothece sp. PCC 7425.</title>
        <authorList>
            <consortium name="US DOE Joint Genome Institute"/>
            <person name="Lucas S."/>
            <person name="Copeland A."/>
            <person name="Lapidus A."/>
            <person name="Glavina del Rio T."/>
            <person name="Dalin E."/>
            <person name="Tice H."/>
            <person name="Bruce D."/>
            <person name="Goodwin L."/>
            <person name="Pitluck S."/>
            <person name="Sims D."/>
            <person name="Meineke L."/>
            <person name="Brettin T."/>
            <person name="Detter J.C."/>
            <person name="Han C."/>
            <person name="Larimer F."/>
            <person name="Land M."/>
            <person name="Hauser L."/>
            <person name="Kyrpides N."/>
            <person name="Ovchinnikova G."/>
            <person name="Liberton M."/>
            <person name="Stoeckel J."/>
            <person name="Banerjee A."/>
            <person name="Singh A."/>
            <person name="Page L."/>
            <person name="Sato H."/>
            <person name="Zhao L."/>
            <person name="Sherman L."/>
            <person name="Pakrasi H."/>
            <person name="Richardson P."/>
        </authorList>
    </citation>
    <scope>NUCLEOTIDE SEQUENCE</scope>
    <source>
        <strain evidence="9">PCC 7425</strain>
    </source>
</reference>
<proteinExistence type="inferred from homology"/>
<dbReference type="GO" id="GO:0016125">
    <property type="term" value="P:sterol metabolic process"/>
    <property type="evidence" value="ECO:0007669"/>
    <property type="project" value="TreeGrafter"/>
</dbReference>
<dbReference type="GO" id="GO:0005506">
    <property type="term" value="F:iron ion binding"/>
    <property type="evidence" value="ECO:0007669"/>
    <property type="project" value="InterPro"/>
</dbReference>
<dbReference type="EMBL" id="CP001344">
    <property type="protein sequence ID" value="ACL44781.1"/>
    <property type="molecule type" value="Genomic_DNA"/>
</dbReference>
<dbReference type="eggNOG" id="COG2124">
    <property type="taxonomic scope" value="Bacteria"/>
</dbReference>
<evidence type="ECO:0000256" key="3">
    <source>
        <dbReference type="ARBA" id="ARBA00022723"/>
    </source>
</evidence>
<dbReference type="PRINTS" id="PR00463">
    <property type="entry name" value="EP450I"/>
</dbReference>
<dbReference type="InterPro" id="IPR036396">
    <property type="entry name" value="Cyt_P450_sf"/>
</dbReference>
<dbReference type="HOGENOM" id="CLU_001570_15_6_3"/>
<dbReference type="SUPFAM" id="SSF48264">
    <property type="entry name" value="Cytochrome P450"/>
    <property type="match status" value="1"/>
</dbReference>
<dbReference type="AlphaFoldDB" id="B8HX90"/>
<organism evidence="9">
    <name type="scientific">Cyanothece sp. (strain PCC 7425 / ATCC 29141)</name>
    <dbReference type="NCBI Taxonomy" id="395961"/>
    <lineage>
        <taxon>Bacteria</taxon>
        <taxon>Bacillati</taxon>
        <taxon>Cyanobacteriota</taxon>
        <taxon>Cyanophyceae</taxon>
        <taxon>Gomontiellales</taxon>
        <taxon>Cyanothecaceae</taxon>
        <taxon>Cyanothece</taxon>
    </lineage>
</organism>
<evidence type="ECO:0000256" key="7">
    <source>
        <dbReference type="PIRSR" id="PIRSR602401-1"/>
    </source>
</evidence>
<dbReference type="Gene3D" id="1.10.630.10">
    <property type="entry name" value="Cytochrome P450"/>
    <property type="match status" value="1"/>
</dbReference>
<dbReference type="STRING" id="395961.Cyan7425_2423"/>
<sequence length="470" mass="53813">MAKLKLILLQVTVRHPPLVNFNYRKLPVHPIMTTAPAAHSLPLPPGRSGLPFIGETISFLTDPDFADKRHKQYGELFRTHLFGRPTIYLAGAEAVRFLLLHENQYFRTSWPASTQALLGPASLSVQQGSTHQQRRKLLAQAFQPRTLASYITTMMDITRHYLDRWQQQGTLTWYPELRNYTLDIACKLIVGISSGSQTHFGEWFEIWLQGLFSIPLKLPGTRFSRALRSRELLLAEIERIVLERQQQEDAGQDSLGLLIQARDDEGNGLSVAELKDQVLNLLFAGHETLTSALTAFCLLMAQHPTVLERIRAEQETFKQRQSLTLEDLKQMEYLEQVLKEVLRVMPPVGGGFREVIQTCEIDGYKIPQGYSVLYQIGRTHQDSTIYPEPKQFDPDRFDGNRTDKTIPFSYVPFGGGVRECLGKEFARLEMKIFAALLVRDYEWELLPDQNLDFEMIPTPRPKDGLKVKFR</sequence>
<keyword evidence="2 7" id="KW-0349">Heme</keyword>
<keyword evidence="4 8" id="KW-0560">Oxidoreductase</keyword>
<dbReference type="CDD" id="cd11044">
    <property type="entry name" value="CYP120A1_CYP26-like"/>
    <property type="match status" value="1"/>
</dbReference>
<dbReference type="Pfam" id="PF00067">
    <property type="entry name" value="p450"/>
    <property type="match status" value="1"/>
</dbReference>
<dbReference type="PANTHER" id="PTHR24286:SF384">
    <property type="entry name" value="P450, PUTATIVE (EUROFUNG)-RELATED"/>
    <property type="match status" value="1"/>
</dbReference>
<dbReference type="PROSITE" id="PS00086">
    <property type="entry name" value="CYTOCHROME_P450"/>
    <property type="match status" value="1"/>
</dbReference>
<dbReference type="PRINTS" id="PR00385">
    <property type="entry name" value="P450"/>
</dbReference>
<gene>
    <name evidence="9" type="ordered locus">Cyan7425_2423</name>
</gene>
<keyword evidence="3 7" id="KW-0479">Metal-binding</keyword>
<comment type="similarity">
    <text evidence="1 8">Belongs to the cytochrome P450 family.</text>
</comment>
<dbReference type="InterPro" id="IPR017972">
    <property type="entry name" value="Cyt_P450_CS"/>
</dbReference>
<evidence type="ECO:0000256" key="6">
    <source>
        <dbReference type="ARBA" id="ARBA00023033"/>
    </source>
</evidence>
<dbReference type="GO" id="GO:0016705">
    <property type="term" value="F:oxidoreductase activity, acting on paired donors, with incorporation or reduction of molecular oxygen"/>
    <property type="evidence" value="ECO:0007669"/>
    <property type="project" value="InterPro"/>
</dbReference>
<evidence type="ECO:0000256" key="4">
    <source>
        <dbReference type="ARBA" id="ARBA00023002"/>
    </source>
</evidence>
<keyword evidence="5 7" id="KW-0408">Iron</keyword>
<evidence type="ECO:0000256" key="8">
    <source>
        <dbReference type="RuleBase" id="RU000461"/>
    </source>
</evidence>
<keyword evidence="6 8" id="KW-0503">Monooxygenase</keyword>
<accession>B8HX90</accession>
<dbReference type="GO" id="GO:0020037">
    <property type="term" value="F:heme binding"/>
    <property type="evidence" value="ECO:0007669"/>
    <property type="project" value="InterPro"/>
</dbReference>